<gene>
    <name evidence="1" type="ORF">EVAR_38607_1</name>
</gene>
<comment type="caution">
    <text evidence="1">The sequence shown here is derived from an EMBL/GenBank/DDBJ whole genome shotgun (WGS) entry which is preliminary data.</text>
</comment>
<protein>
    <submittedName>
        <fullName evidence="1">Uncharacterized protein</fullName>
    </submittedName>
</protein>
<dbReference type="AlphaFoldDB" id="A0A4C1WUC2"/>
<reference evidence="1 2" key="1">
    <citation type="journal article" date="2019" name="Commun. Biol.">
        <title>The bagworm genome reveals a unique fibroin gene that provides high tensile strength.</title>
        <authorList>
            <person name="Kono N."/>
            <person name="Nakamura H."/>
            <person name="Ohtoshi R."/>
            <person name="Tomita M."/>
            <person name="Numata K."/>
            <person name="Arakawa K."/>
        </authorList>
    </citation>
    <scope>NUCLEOTIDE SEQUENCE [LARGE SCALE GENOMIC DNA]</scope>
</reference>
<dbReference type="Proteomes" id="UP000299102">
    <property type="component" value="Unassembled WGS sequence"/>
</dbReference>
<evidence type="ECO:0000313" key="2">
    <source>
        <dbReference type="Proteomes" id="UP000299102"/>
    </source>
</evidence>
<proteinExistence type="predicted"/>
<dbReference type="EMBL" id="BGZK01000630">
    <property type="protein sequence ID" value="GBP53634.1"/>
    <property type="molecule type" value="Genomic_DNA"/>
</dbReference>
<accession>A0A4C1WUC2</accession>
<keyword evidence="2" id="KW-1185">Reference proteome</keyword>
<organism evidence="1 2">
    <name type="scientific">Eumeta variegata</name>
    <name type="common">Bagworm moth</name>
    <name type="synonym">Eumeta japonica</name>
    <dbReference type="NCBI Taxonomy" id="151549"/>
    <lineage>
        <taxon>Eukaryota</taxon>
        <taxon>Metazoa</taxon>
        <taxon>Ecdysozoa</taxon>
        <taxon>Arthropoda</taxon>
        <taxon>Hexapoda</taxon>
        <taxon>Insecta</taxon>
        <taxon>Pterygota</taxon>
        <taxon>Neoptera</taxon>
        <taxon>Endopterygota</taxon>
        <taxon>Lepidoptera</taxon>
        <taxon>Glossata</taxon>
        <taxon>Ditrysia</taxon>
        <taxon>Tineoidea</taxon>
        <taxon>Psychidae</taxon>
        <taxon>Oiketicinae</taxon>
        <taxon>Eumeta</taxon>
    </lineage>
</organism>
<sequence length="95" mass="10393">MLCSLQGMNDSATPATGMNSKFCLSSRSVSLRWVSLPRLSSSWAFTFIAHMEYVGSTLLMEEQIIVLQIQVHYSSSSITPRCKNVTGLVKAACGM</sequence>
<evidence type="ECO:0000313" key="1">
    <source>
        <dbReference type="EMBL" id="GBP53634.1"/>
    </source>
</evidence>
<name>A0A4C1WUC2_EUMVA</name>